<dbReference type="PANTHER" id="PTHR10676:SF352">
    <property type="entry name" value="CYTOPLASMIC DYNEIN 2 HEAVY CHAIN 1"/>
    <property type="match status" value="1"/>
</dbReference>
<reference evidence="1" key="2">
    <citation type="submission" date="2022-10" db="EMBL/GenBank/DDBJ databases">
        <authorList>
            <consortium name="ENA_rothamsted_submissions"/>
            <consortium name="culmorum"/>
            <person name="King R."/>
        </authorList>
    </citation>
    <scope>NUCLEOTIDE SEQUENCE</scope>
</reference>
<protein>
    <submittedName>
        <fullName evidence="1">Uncharacterized protein</fullName>
    </submittedName>
</protein>
<dbReference type="GO" id="GO:0097729">
    <property type="term" value="C:9+2 motile cilium"/>
    <property type="evidence" value="ECO:0007669"/>
    <property type="project" value="TreeGrafter"/>
</dbReference>
<dbReference type="AlphaFoldDB" id="A0A9N9R8Z5"/>
<reference evidence="1" key="1">
    <citation type="submission" date="2021-12" db="EMBL/GenBank/DDBJ databases">
        <authorList>
            <person name="King R."/>
        </authorList>
    </citation>
    <scope>NUCLEOTIDE SEQUENCE</scope>
</reference>
<dbReference type="GO" id="GO:0008569">
    <property type="term" value="F:minus-end-directed microtubule motor activity"/>
    <property type="evidence" value="ECO:0007669"/>
    <property type="project" value="TreeGrafter"/>
</dbReference>
<keyword evidence="2" id="KW-1185">Reference proteome</keyword>
<dbReference type="GO" id="GO:0060294">
    <property type="term" value="P:cilium movement involved in cell motility"/>
    <property type="evidence" value="ECO:0007669"/>
    <property type="project" value="TreeGrafter"/>
</dbReference>
<name>A0A9N9R8Z5_9NEOP</name>
<evidence type="ECO:0000313" key="1">
    <source>
        <dbReference type="EMBL" id="CAG9791909.1"/>
    </source>
</evidence>
<dbReference type="PANTHER" id="PTHR10676">
    <property type="entry name" value="DYNEIN HEAVY CHAIN FAMILY PROTEIN"/>
    <property type="match status" value="1"/>
</dbReference>
<evidence type="ECO:0000313" key="2">
    <source>
        <dbReference type="Proteomes" id="UP001153714"/>
    </source>
</evidence>
<dbReference type="GO" id="GO:0005868">
    <property type="term" value="C:cytoplasmic dynein complex"/>
    <property type="evidence" value="ECO:0007669"/>
    <property type="project" value="TreeGrafter"/>
</dbReference>
<proteinExistence type="predicted"/>
<sequence length="191" mass="22464">MTVHFQVWLKNLESEMRSSLHNMTLKCIVTRSLQEQDPFTLPTQILCLAQNIRFTEQTEKAIITKDLHKLKANIENENSYYCSTEIEDESERYKRQALILQCAHYLCVIRTLIDNNVVSTSDWHWQKQLRFYFTSNKEVTAKMGLATISYSYEYLGVNTGQFVRTELADECFLILTQLTKVLHSELNLLRR</sequence>
<dbReference type="EMBL" id="OU893335">
    <property type="protein sequence ID" value="CAG9791909.1"/>
    <property type="molecule type" value="Genomic_DNA"/>
</dbReference>
<dbReference type="GO" id="GO:0060271">
    <property type="term" value="P:cilium assembly"/>
    <property type="evidence" value="ECO:0007669"/>
    <property type="project" value="TreeGrafter"/>
</dbReference>
<gene>
    <name evidence="1" type="ORF">DIATSA_LOCUS9490</name>
</gene>
<dbReference type="GO" id="GO:0045505">
    <property type="term" value="F:dynein intermediate chain binding"/>
    <property type="evidence" value="ECO:0007669"/>
    <property type="project" value="InterPro"/>
</dbReference>
<accession>A0A9N9R8Z5</accession>
<dbReference type="Gene3D" id="1.20.58.1120">
    <property type="match status" value="1"/>
</dbReference>
<dbReference type="GO" id="GO:0005930">
    <property type="term" value="C:axoneme"/>
    <property type="evidence" value="ECO:0007669"/>
    <property type="project" value="TreeGrafter"/>
</dbReference>
<organism evidence="1 2">
    <name type="scientific">Diatraea saccharalis</name>
    <name type="common">sugarcane borer</name>
    <dbReference type="NCBI Taxonomy" id="40085"/>
    <lineage>
        <taxon>Eukaryota</taxon>
        <taxon>Metazoa</taxon>
        <taxon>Ecdysozoa</taxon>
        <taxon>Arthropoda</taxon>
        <taxon>Hexapoda</taxon>
        <taxon>Insecta</taxon>
        <taxon>Pterygota</taxon>
        <taxon>Neoptera</taxon>
        <taxon>Endopterygota</taxon>
        <taxon>Lepidoptera</taxon>
        <taxon>Glossata</taxon>
        <taxon>Ditrysia</taxon>
        <taxon>Pyraloidea</taxon>
        <taxon>Crambidae</taxon>
        <taxon>Crambinae</taxon>
        <taxon>Diatraea</taxon>
    </lineage>
</organism>
<dbReference type="Proteomes" id="UP001153714">
    <property type="component" value="Chromosome 4"/>
</dbReference>
<dbReference type="GO" id="GO:0035721">
    <property type="term" value="P:intraciliary retrograde transport"/>
    <property type="evidence" value="ECO:0007669"/>
    <property type="project" value="TreeGrafter"/>
</dbReference>
<dbReference type="InterPro" id="IPR026983">
    <property type="entry name" value="DHC"/>
</dbReference>
<dbReference type="OrthoDB" id="10252139at2759"/>
<dbReference type="GO" id="GO:0051959">
    <property type="term" value="F:dynein light intermediate chain binding"/>
    <property type="evidence" value="ECO:0007669"/>
    <property type="project" value="InterPro"/>
</dbReference>